<evidence type="ECO:0000259" key="3">
    <source>
        <dbReference type="Pfam" id="PF20454"/>
    </source>
</evidence>
<dbReference type="Pfam" id="PF05876">
    <property type="entry name" value="GpA_ATPase"/>
    <property type="match status" value="1"/>
</dbReference>
<evidence type="ECO:0000313" key="5">
    <source>
        <dbReference type="Proteomes" id="UP000199412"/>
    </source>
</evidence>
<dbReference type="STRING" id="69960.SAMN05421720_11659"/>
<dbReference type="Proteomes" id="UP000199412">
    <property type="component" value="Unassembled WGS sequence"/>
</dbReference>
<dbReference type="EMBL" id="FNAP01000016">
    <property type="protein sequence ID" value="SDE93218.1"/>
    <property type="molecule type" value="Genomic_DNA"/>
</dbReference>
<dbReference type="HAMAP" id="MF_04144">
    <property type="entry name" value="TERL_LAMBDA"/>
    <property type="match status" value="1"/>
</dbReference>
<dbReference type="InterPro" id="IPR051220">
    <property type="entry name" value="TFA_Chaperone"/>
</dbReference>
<dbReference type="InterPro" id="IPR027417">
    <property type="entry name" value="P-loop_NTPase"/>
</dbReference>
<dbReference type="Gene3D" id="3.40.50.300">
    <property type="entry name" value="P-loop containing nucleotide triphosphate hydrolases"/>
    <property type="match status" value="1"/>
</dbReference>
<dbReference type="RefSeq" id="WP_176793842.1">
    <property type="nucleotide sequence ID" value="NZ_FNAP01000016.1"/>
</dbReference>
<dbReference type="AlphaFoldDB" id="A0A1G7GYH6"/>
<dbReference type="InterPro" id="IPR046454">
    <property type="entry name" value="GpA_endonuclease"/>
</dbReference>
<feature type="compositionally biased region" description="Low complexity" evidence="1">
    <location>
        <begin position="637"/>
        <end position="658"/>
    </location>
</feature>
<dbReference type="InterPro" id="IPR008866">
    <property type="entry name" value="Phage_lambda_GpA-like"/>
</dbReference>
<dbReference type="GO" id="GO:0005524">
    <property type="term" value="F:ATP binding"/>
    <property type="evidence" value="ECO:0007669"/>
    <property type="project" value="InterPro"/>
</dbReference>
<proteinExistence type="inferred from homology"/>
<reference evidence="4 5" key="1">
    <citation type="submission" date="2016-10" db="EMBL/GenBank/DDBJ databases">
        <authorList>
            <person name="de Groot N.N."/>
        </authorList>
    </citation>
    <scope>NUCLEOTIDE SEQUENCE [LARGE SCALE GENOMIC DNA]</scope>
    <source>
        <strain evidence="4 5">ATCC 700224</strain>
    </source>
</reference>
<dbReference type="GO" id="GO:0004519">
    <property type="term" value="F:endonuclease activity"/>
    <property type="evidence" value="ECO:0007669"/>
    <property type="project" value="InterPro"/>
</dbReference>
<evidence type="ECO:0000259" key="2">
    <source>
        <dbReference type="Pfam" id="PF05876"/>
    </source>
</evidence>
<accession>A0A1G7GYH6</accession>
<name>A0A1G7GYH6_9PROT</name>
<protein>
    <submittedName>
        <fullName evidence="4">Phage terminase, large subunit GpA</fullName>
    </submittedName>
</protein>
<dbReference type="Pfam" id="PF20454">
    <property type="entry name" value="GpA_nuclease"/>
    <property type="match status" value="1"/>
</dbReference>
<keyword evidence="5" id="KW-1185">Reference proteome</keyword>
<sequence length="658" mass="72637">MLDDAAAWCWDAYRRQAAPPPLLTVSEWADTYRRLTSKSAAEPGPWRTDRTPYLRAIMDALSPQAPWQRVVFVKGAQLGGTEAGNNFLAYLIHWHPGPIMAVQPTVEGAKRWSRQRLDDLVEAPPLAGLVKDPRSRDSGNTTLLKEFPGGVLVVTGGNSAVGLRSMPVRFLFLDEVDAYPIDADGEGDPIDLAVQRTATFGHRRKVFLVSTPTIEGHSRIERAYQESDQRRFWVPCPHCGEFQVLTWDQMRWTEEAPETAFYECAHNGCVIVNADKATMLPRGEWRAEADGDGETAGFHISSLYSPVGWLSWADLARQHEKAKDSPARMQVFVNTKLGETWRDQGEAPAWEHLWERCGGYTAGEVPEEVALLTAGADVQPDRIEVEVVGWGEGFRSWSISYHVLDGSPEGEAVWQALDQVVRHTWRRQGGGDALTVQRIAVDSGFLTPAVYRWVGRTGQKLAMAIKGRANMMTALGTATRTEVTGAGRRARTRGVRVWTVGVDLLKGELYGRLRLTRGDDGRVPPGYCHFPEGYEAEYFKQLTAEELVTGTNRKGYETREWRKTRPRNEALDCRVYATAALLALGAARWGPTEWEARRRANAGGLPLSAPMPAPHVTAGNDETAPGGSAADTPSAHGVRGPSPRPASRPAVIRSSWLG</sequence>
<feature type="domain" description="Phage terminase large subunit GpA ATPase" evidence="2">
    <location>
        <begin position="40"/>
        <end position="285"/>
    </location>
</feature>
<feature type="domain" description="Terminase large subunit GpA endonuclease" evidence="3">
    <location>
        <begin position="295"/>
        <end position="587"/>
    </location>
</feature>
<evidence type="ECO:0000256" key="1">
    <source>
        <dbReference type="SAM" id="MobiDB-lite"/>
    </source>
</evidence>
<dbReference type="InterPro" id="IPR046453">
    <property type="entry name" value="GpA_ATPase"/>
</dbReference>
<gene>
    <name evidence="4" type="ORF">SAMN05421720_11659</name>
</gene>
<evidence type="ECO:0000313" key="4">
    <source>
        <dbReference type="EMBL" id="SDE93218.1"/>
    </source>
</evidence>
<dbReference type="PANTHER" id="PTHR34413">
    <property type="entry name" value="PROPHAGE TAIL FIBER ASSEMBLY PROTEIN HOMOLOG TFAE-RELATED-RELATED"/>
    <property type="match status" value="1"/>
</dbReference>
<feature type="region of interest" description="Disordered" evidence="1">
    <location>
        <begin position="605"/>
        <end position="658"/>
    </location>
</feature>
<dbReference type="PANTHER" id="PTHR34413:SF2">
    <property type="entry name" value="PROPHAGE TAIL FIBER ASSEMBLY PROTEIN HOMOLOG TFAE-RELATED"/>
    <property type="match status" value="1"/>
</dbReference>
<dbReference type="GO" id="GO:0016887">
    <property type="term" value="F:ATP hydrolysis activity"/>
    <property type="evidence" value="ECO:0007669"/>
    <property type="project" value="InterPro"/>
</dbReference>
<organism evidence="4 5">
    <name type="scientific">Rhodospira trueperi</name>
    <dbReference type="NCBI Taxonomy" id="69960"/>
    <lineage>
        <taxon>Bacteria</taxon>
        <taxon>Pseudomonadati</taxon>
        <taxon>Pseudomonadota</taxon>
        <taxon>Alphaproteobacteria</taxon>
        <taxon>Rhodospirillales</taxon>
        <taxon>Rhodospirillaceae</taxon>
        <taxon>Rhodospira</taxon>
    </lineage>
</organism>